<dbReference type="PRINTS" id="PR01182">
    <property type="entry name" value="ORNDCRBXLASE"/>
</dbReference>
<dbReference type="Gene3D" id="3.20.20.10">
    <property type="entry name" value="Alanine racemase"/>
    <property type="match status" value="1"/>
</dbReference>
<evidence type="ECO:0000256" key="3">
    <source>
        <dbReference type="ARBA" id="ARBA00022898"/>
    </source>
</evidence>
<evidence type="ECO:0000256" key="8">
    <source>
        <dbReference type="ARBA" id="ARBA00049127"/>
    </source>
</evidence>
<dbReference type="GO" id="GO:0033387">
    <property type="term" value="P:putrescine biosynthetic process from arginine, via ornithine"/>
    <property type="evidence" value="ECO:0007669"/>
    <property type="project" value="TreeGrafter"/>
</dbReference>
<comment type="caution">
    <text evidence="13">The sequence shown here is derived from an EMBL/GenBank/DDBJ whole genome shotgun (WGS) entry which is preliminary data.</text>
</comment>
<dbReference type="Pfam" id="PF00278">
    <property type="entry name" value="Orn_DAP_Arg_deC"/>
    <property type="match status" value="1"/>
</dbReference>
<dbReference type="PANTHER" id="PTHR11482:SF63">
    <property type="entry name" value="ORNITHINE DECARBOXYLASE"/>
    <property type="match status" value="1"/>
</dbReference>
<feature type="domain" description="Orn/DAP/Arg decarboxylase 2 C-terminal" evidence="11">
    <location>
        <begin position="42"/>
        <end position="377"/>
    </location>
</feature>
<evidence type="ECO:0000259" key="11">
    <source>
        <dbReference type="Pfam" id="PF00278"/>
    </source>
</evidence>
<dbReference type="InterPro" id="IPR022643">
    <property type="entry name" value="De-COase2_C"/>
</dbReference>
<dbReference type="Pfam" id="PF02784">
    <property type="entry name" value="Orn_Arg_deC_N"/>
    <property type="match status" value="1"/>
</dbReference>
<dbReference type="EMBL" id="CAMAPF010000968">
    <property type="protein sequence ID" value="CAH9132336.1"/>
    <property type="molecule type" value="Genomic_DNA"/>
</dbReference>
<dbReference type="GO" id="GO:0004586">
    <property type="term" value="F:ornithine decarboxylase activity"/>
    <property type="evidence" value="ECO:0007669"/>
    <property type="project" value="UniProtKB-EC"/>
</dbReference>
<feature type="non-terminal residue" evidence="13">
    <location>
        <position position="401"/>
    </location>
</feature>
<evidence type="ECO:0000256" key="5">
    <source>
        <dbReference type="ARBA" id="ARBA00034115"/>
    </source>
</evidence>
<proteinExistence type="inferred from homology"/>
<evidence type="ECO:0000256" key="10">
    <source>
        <dbReference type="RuleBase" id="RU003737"/>
    </source>
</evidence>
<organism evidence="13 14">
    <name type="scientific">Cuscuta epithymum</name>
    <dbReference type="NCBI Taxonomy" id="186058"/>
    <lineage>
        <taxon>Eukaryota</taxon>
        <taxon>Viridiplantae</taxon>
        <taxon>Streptophyta</taxon>
        <taxon>Embryophyta</taxon>
        <taxon>Tracheophyta</taxon>
        <taxon>Spermatophyta</taxon>
        <taxon>Magnoliopsida</taxon>
        <taxon>eudicotyledons</taxon>
        <taxon>Gunneridae</taxon>
        <taxon>Pentapetalae</taxon>
        <taxon>asterids</taxon>
        <taxon>lamiids</taxon>
        <taxon>Solanales</taxon>
        <taxon>Convolvulaceae</taxon>
        <taxon>Cuscuteae</taxon>
        <taxon>Cuscuta</taxon>
        <taxon>Cuscuta subgen. Cuscuta</taxon>
    </lineage>
</organism>
<gene>
    <name evidence="13" type="ORF">CEPIT_LOCUS32100</name>
</gene>
<feature type="modified residue" description="N6-(pyridoxal phosphate)lysine" evidence="9">
    <location>
        <position position="71"/>
    </location>
</feature>
<dbReference type="SUPFAM" id="SSF51419">
    <property type="entry name" value="PLP-binding barrel"/>
    <property type="match status" value="1"/>
</dbReference>
<keyword evidence="14" id="KW-1185">Reference proteome</keyword>
<keyword evidence="3 9" id="KW-0663">Pyridoxal phosphate</keyword>
<evidence type="ECO:0000259" key="12">
    <source>
        <dbReference type="Pfam" id="PF02784"/>
    </source>
</evidence>
<dbReference type="PRINTS" id="PR01179">
    <property type="entry name" value="ODADCRBXLASE"/>
</dbReference>
<evidence type="ECO:0000256" key="6">
    <source>
        <dbReference type="ARBA" id="ARBA00034138"/>
    </source>
</evidence>
<dbReference type="InterPro" id="IPR029066">
    <property type="entry name" value="PLP-binding_barrel"/>
</dbReference>
<feature type="domain" description="Orn/DAP/Arg decarboxylase 2 N-terminal" evidence="12">
    <location>
        <begin position="48"/>
        <end position="281"/>
    </location>
</feature>
<dbReference type="EC" id="4.1.1.17" evidence="6"/>
<accession>A0AAV0FA26</accession>
<comment type="catalytic activity">
    <reaction evidence="8">
        <text>L-ornithine + H(+) = putrescine + CO2</text>
        <dbReference type="Rhea" id="RHEA:22964"/>
        <dbReference type="ChEBI" id="CHEBI:15378"/>
        <dbReference type="ChEBI" id="CHEBI:16526"/>
        <dbReference type="ChEBI" id="CHEBI:46911"/>
        <dbReference type="ChEBI" id="CHEBI:326268"/>
        <dbReference type="EC" id="4.1.1.17"/>
    </reaction>
</comment>
<keyword evidence="4" id="KW-0456">Lyase</keyword>
<comment type="pathway">
    <text evidence="5">Amine and polyamine biosynthesis; putrescine biosynthesis via L-ornithine pathway; putrescine from L-ornithine: step 1/1.</text>
</comment>
<dbReference type="Gene3D" id="2.40.37.10">
    <property type="entry name" value="Lyase, Ornithine Decarboxylase, Chain A, domain 1"/>
    <property type="match status" value="1"/>
</dbReference>
<evidence type="ECO:0000256" key="2">
    <source>
        <dbReference type="ARBA" id="ARBA00008872"/>
    </source>
</evidence>
<dbReference type="InterPro" id="IPR002433">
    <property type="entry name" value="Orn_de-COase"/>
</dbReference>
<protein>
    <recommendedName>
        <fullName evidence="6">ornithine decarboxylase</fullName>
        <ecNumber evidence="6">4.1.1.17</ecNumber>
    </recommendedName>
</protein>
<evidence type="ECO:0000256" key="7">
    <source>
        <dbReference type="ARBA" id="ARBA00046672"/>
    </source>
</evidence>
<dbReference type="InterPro" id="IPR022653">
    <property type="entry name" value="De-COase2_pyr-phos_BS"/>
</dbReference>
<dbReference type="PANTHER" id="PTHR11482">
    <property type="entry name" value="ARGININE/DIAMINOPIMELATE/ORNITHINE DECARBOXYLASE"/>
    <property type="match status" value="1"/>
</dbReference>
<comment type="subunit">
    <text evidence="7">Homodimer. Only the dimer is catalytically active, as the active sites are constructed of residues from both monomers.</text>
</comment>
<dbReference type="AlphaFoldDB" id="A0AAV0FA26"/>
<dbReference type="GO" id="GO:0005737">
    <property type="term" value="C:cytoplasm"/>
    <property type="evidence" value="ECO:0007669"/>
    <property type="project" value="TreeGrafter"/>
</dbReference>
<evidence type="ECO:0000313" key="14">
    <source>
        <dbReference type="Proteomes" id="UP001152523"/>
    </source>
</evidence>
<dbReference type="InterPro" id="IPR022644">
    <property type="entry name" value="De-COase2_N"/>
</dbReference>
<comment type="cofactor">
    <cofactor evidence="1 9">
        <name>pyridoxal 5'-phosphate</name>
        <dbReference type="ChEBI" id="CHEBI:597326"/>
    </cofactor>
</comment>
<dbReference type="SUPFAM" id="SSF50621">
    <property type="entry name" value="Alanine racemase C-terminal domain-like"/>
    <property type="match status" value="1"/>
</dbReference>
<sequence length="401" mass="43977">MVGARSQIGNRHVHKIQKHGMIDLIKSIAAAAANQGHGQKPFYVLDLGALDRAMDKWELCLSQVKPFYAVKCNSDPTFLAALAMLGANFDCASQGEMEAVLRLGIPPNRIIYANPCKAATHIEYAAAVGVNLATFDSMMELEKMKKWHPKCNLLLRIKAPNDGHGSLRPLGKKFGALTEEVEPLLQYAVVAGIRVVGVSFHVGSIAQDPIIYRHAIAAARAVFDVAAKLRMPAMHILNIGGGFRAGTQLFEHISNTINSAIQDYFPKDIPIVIAEPGRFFAETAFTLAAHVIGIRARGEKREYWINDGIYGSFRPTLYNSSFVTIKPAFCTTVDEPSMIWPSVIYGPSCDSQDEVTATEIKLPELQLHDLLVFTNMGAYSRCAGTKFNGFDTISVPTYIAY</sequence>
<dbReference type="Proteomes" id="UP001152523">
    <property type="component" value="Unassembled WGS sequence"/>
</dbReference>
<dbReference type="InterPro" id="IPR000183">
    <property type="entry name" value="Orn/DAP/Arg_de-COase"/>
</dbReference>
<dbReference type="FunFam" id="3.20.20.10:FF:000005">
    <property type="entry name" value="Ornithine decarboxylase"/>
    <property type="match status" value="1"/>
</dbReference>
<feature type="active site" description="Proton donor" evidence="9">
    <location>
        <position position="349"/>
    </location>
</feature>
<dbReference type="InterPro" id="IPR009006">
    <property type="entry name" value="Ala_racemase/Decarboxylase_C"/>
</dbReference>
<reference evidence="13" key="1">
    <citation type="submission" date="2022-07" db="EMBL/GenBank/DDBJ databases">
        <authorList>
            <person name="Macas J."/>
            <person name="Novak P."/>
            <person name="Neumann P."/>
        </authorList>
    </citation>
    <scope>NUCLEOTIDE SEQUENCE</scope>
</reference>
<dbReference type="PROSITE" id="PS00878">
    <property type="entry name" value="ODR_DC_2_1"/>
    <property type="match status" value="1"/>
</dbReference>
<evidence type="ECO:0000256" key="4">
    <source>
        <dbReference type="ARBA" id="ARBA00023239"/>
    </source>
</evidence>
<comment type="similarity">
    <text evidence="2 10">Belongs to the Orn/Lys/Arg decarboxylase class-II family.</text>
</comment>
<evidence type="ECO:0000256" key="1">
    <source>
        <dbReference type="ARBA" id="ARBA00001933"/>
    </source>
</evidence>
<evidence type="ECO:0000256" key="9">
    <source>
        <dbReference type="PIRSR" id="PIRSR600183-50"/>
    </source>
</evidence>
<dbReference type="CDD" id="cd00622">
    <property type="entry name" value="PLPDE_III_ODC"/>
    <property type="match status" value="1"/>
</dbReference>
<evidence type="ECO:0000313" key="13">
    <source>
        <dbReference type="EMBL" id="CAH9132336.1"/>
    </source>
</evidence>
<name>A0AAV0FA26_9ASTE</name>